<keyword evidence="10" id="KW-0460">Magnesium</keyword>
<keyword evidence="15" id="KW-0233">DNA recombination</keyword>
<comment type="caution">
    <text evidence="20">The sequence shown here is derived from an EMBL/GenBank/DDBJ whole genome shotgun (WGS) entry which is preliminary data.</text>
</comment>
<dbReference type="GO" id="GO:0008270">
    <property type="term" value="F:zinc ion binding"/>
    <property type="evidence" value="ECO:0007669"/>
    <property type="project" value="UniProtKB-KW"/>
</dbReference>
<keyword evidence="6" id="KW-0547">Nucleotide-binding</keyword>
<evidence type="ECO:0000256" key="7">
    <source>
        <dbReference type="ARBA" id="ARBA00022759"/>
    </source>
</evidence>
<keyword evidence="16" id="KW-0863">Zinc-finger</keyword>
<dbReference type="PROSITE" id="PS50158">
    <property type="entry name" value="ZF_CCHC"/>
    <property type="match status" value="1"/>
</dbReference>
<dbReference type="AlphaFoldDB" id="A0A2P4X0B5"/>
<keyword evidence="13" id="KW-0239">DNA-directed DNA polymerase</keyword>
<evidence type="ECO:0000256" key="9">
    <source>
        <dbReference type="ARBA" id="ARBA00022840"/>
    </source>
</evidence>
<feature type="compositionally biased region" description="Basic and acidic residues" evidence="17">
    <location>
        <begin position="116"/>
        <end position="130"/>
    </location>
</feature>
<dbReference type="Pfam" id="PF13976">
    <property type="entry name" value="gag_pre-integrs"/>
    <property type="match status" value="1"/>
</dbReference>
<dbReference type="PANTHER" id="PTHR42648:SF11">
    <property type="entry name" value="TRANSPOSON TY4-P GAG-POL POLYPROTEIN"/>
    <property type="match status" value="1"/>
</dbReference>
<name>A0A2P4X0B5_9STRA</name>
<reference evidence="20 21" key="1">
    <citation type="journal article" date="2017" name="Genome Biol. Evol.">
        <title>Phytophthora megakarya and P. palmivora, closely related causal agents of cacao black pod rot, underwent increases in genome sizes and gene numbers by different mechanisms.</title>
        <authorList>
            <person name="Ali S.S."/>
            <person name="Shao J."/>
            <person name="Lary D.J."/>
            <person name="Kronmiller B."/>
            <person name="Shen D."/>
            <person name="Strem M.D."/>
            <person name="Amoako-Attah I."/>
            <person name="Akrofi A.Y."/>
            <person name="Begoude B.A."/>
            <person name="Ten Hoopen G.M."/>
            <person name="Coulibaly K."/>
            <person name="Kebe B.I."/>
            <person name="Melnick R.L."/>
            <person name="Guiltinan M.J."/>
            <person name="Tyler B.M."/>
            <person name="Meinhardt L.W."/>
            <person name="Bailey B.A."/>
        </authorList>
    </citation>
    <scope>NUCLEOTIDE SEQUENCE [LARGE SCALE GENOMIC DNA]</scope>
    <source>
        <strain evidence="21">sbr112.9</strain>
        <tissue evidence="20">Mycelia</tissue>
    </source>
</reference>
<evidence type="ECO:0000256" key="4">
    <source>
        <dbReference type="ARBA" id="ARBA00022722"/>
    </source>
</evidence>
<dbReference type="SUPFAM" id="SSF53098">
    <property type="entry name" value="Ribonuclease H-like"/>
    <property type="match status" value="1"/>
</dbReference>
<evidence type="ECO:0000256" key="12">
    <source>
        <dbReference type="ARBA" id="ARBA00022918"/>
    </source>
</evidence>
<dbReference type="GO" id="GO:0003964">
    <property type="term" value="F:RNA-directed DNA polymerase activity"/>
    <property type="evidence" value="ECO:0007669"/>
    <property type="project" value="UniProtKB-KW"/>
</dbReference>
<sequence>MARVLLMGVSLTHRELVEQFDVPTRQGKPPTLQQVTNALRSRDERDKMVEGVSGDNVNINGGAVVMSMTESKPQHQAQGIRVGSGGVRKKRKCYHCGKPGHIKRECWHFINKSKKVKENQKATKKPDQSNKSKSKKKIVNDGKKPGVINHMMDFSANVSSVAHSYSSSSSSDDEDKDVLMLGMVLRQDSISKSSSWMLDCGSSTHVCVDRNLFSTIKKSKATFKVWTGQITKGIMSGSVMLRVPDTNNDGNVIDVELKDVEFSPAGTVNLISLGKLENEGWIPSFSPVGVTPRKCWLGSNVERLEFVKNGAHYWLDVTGKLSVENLAMTTLNADANPLMLWHERLGHLNVSAIKAMVDRKVADGMDIPAELFKKKFVCMTCMSAKRRRMSYKKGAKEKRTKVNYERLMSDTCDMGKFIPGTGDYRYFQLIQDEGSRYKWCYPIKKKSDSNANTMMLIKKLITQGHRIKTFTSDNGGEFVNNELISFLNVHGIEFVATHPYTPEENALVEKLNGVLVNKTRTAMQAVDMPTALWPEVLQYIVEIDNMSATRALNGRTPFEKLRGKKPDLNKVRRKNKLSSKAEPALLLGFSRTVPGYRLLHLRTGKIGEARDVQFREDVTVGKKYLSALLVGRHNSFDYIPFVPLPVEFVAEEGVHEGASRTVVNSLPDSVTSSHRELVDVDETPSSKGETSSSSDESERKMEQLN</sequence>
<keyword evidence="16" id="KW-0862">Zinc</keyword>
<dbReference type="GO" id="GO:0008233">
    <property type="term" value="F:peptidase activity"/>
    <property type="evidence" value="ECO:0007669"/>
    <property type="project" value="UniProtKB-KW"/>
</dbReference>
<evidence type="ECO:0000256" key="11">
    <source>
        <dbReference type="ARBA" id="ARBA00022908"/>
    </source>
</evidence>
<keyword evidence="5" id="KW-0479">Metal-binding</keyword>
<evidence type="ECO:0000256" key="14">
    <source>
        <dbReference type="ARBA" id="ARBA00023113"/>
    </source>
</evidence>
<evidence type="ECO:0000313" key="21">
    <source>
        <dbReference type="Proteomes" id="UP000237271"/>
    </source>
</evidence>
<feature type="compositionally biased region" description="Low complexity" evidence="17">
    <location>
        <begin position="683"/>
        <end position="694"/>
    </location>
</feature>
<dbReference type="Pfam" id="PF25597">
    <property type="entry name" value="SH3_retrovirus"/>
    <property type="match status" value="1"/>
</dbReference>
<evidence type="ECO:0000256" key="5">
    <source>
        <dbReference type="ARBA" id="ARBA00022723"/>
    </source>
</evidence>
<evidence type="ECO:0000256" key="8">
    <source>
        <dbReference type="ARBA" id="ARBA00022801"/>
    </source>
</evidence>
<dbReference type="Gene3D" id="3.30.420.10">
    <property type="entry name" value="Ribonuclease H-like superfamily/Ribonuclease H"/>
    <property type="match status" value="1"/>
</dbReference>
<feature type="domain" description="Integrase catalytic" evidence="19">
    <location>
        <begin position="396"/>
        <end position="565"/>
    </location>
</feature>
<dbReference type="Gene3D" id="4.10.60.10">
    <property type="entry name" value="Zinc finger, CCHC-type"/>
    <property type="match status" value="1"/>
</dbReference>
<evidence type="ECO:0000256" key="2">
    <source>
        <dbReference type="ARBA" id="ARBA00022612"/>
    </source>
</evidence>
<feature type="domain" description="CCHC-type" evidence="18">
    <location>
        <begin position="91"/>
        <end position="106"/>
    </location>
</feature>
<dbReference type="InterPro" id="IPR057670">
    <property type="entry name" value="SH3_retrovirus"/>
</dbReference>
<dbReference type="InterPro" id="IPR025724">
    <property type="entry name" value="GAG-pre-integrase_dom"/>
</dbReference>
<dbReference type="PANTHER" id="PTHR42648">
    <property type="entry name" value="TRANSPOSASE, PUTATIVE-RELATED"/>
    <property type="match status" value="1"/>
</dbReference>
<dbReference type="InterPro" id="IPR001878">
    <property type="entry name" value="Znf_CCHC"/>
</dbReference>
<dbReference type="Pfam" id="PF22936">
    <property type="entry name" value="Pol_BBD"/>
    <property type="match status" value="1"/>
</dbReference>
<dbReference type="InterPro" id="IPR001584">
    <property type="entry name" value="Integrase_cat-core"/>
</dbReference>
<keyword evidence="4" id="KW-0540">Nuclease</keyword>
<protein>
    <submittedName>
        <fullName evidence="20">Uncharacterized protein</fullName>
    </submittedName>
</protein>
<dbReference type="GO" id="GO:0005524">
    <property type="term" value="F:ATP binding"/>
    <property type="evidence" value="ECO:0007669"/>
    <property type="project" value="UniProtKB-KW"/>
</dbReference>
<keyword evidence="21" id="KW-1185">Reference proteome</keyword>
<comment type="function">
    <text evidence="1">The aspartyl protease (PR) mediates the proteolytic cleavages of the Gag and Gag-Pol polyproteins after assembly of the VLP.</text>
</comment>
<evidence type="ECO:0000256" key="13">
    <source>
        <dbReference type="ARBA" id="ARBA00022932"/>
    </source>
</evidence>
<dbReference type="Pfam" id="PF00665">
    <property type="entry name" value="rve"/>
    <property type="match status" value="1"/>
</dbReference>
<evidence type="ECO:0000256" key="17">
    <source>
        <dbReference type="SAM" id="MobiDB-lite"/>
    </source>
</evidence>
<dbReference type="SMART" id="SM00343">
    <property type="entry name" value="ZnF_C2HC"/>
    <property type="match status" value="1"/>
</dbReference>
<evidence type="ECO:0000256" key="16">
    <source>
        <dbReference type="PROSITE-ProRule" id="PRU00047"/>
    </source>
</evidence>
<evidence type="ECO:0000259" key="19">
    <source>
        <dbReference type="PROSITE" id="PS50994"/>
    </source>
</evidence>
<dbReference type="InterPro" id="IPR039537">
    <property type="entry name" value="Retrotran_Ty1/copia-like"/>
</dbReference>
<dbReference type="EMBL" id="NCKW01020121">
    <property type="protein sequence ID" value="POM58984.1"/>
    <property type="molecule type" value="Genomic_DNA"/>
</dbReference>
<dbReference type="InterPro" id="IPR036875">
    <property type="entry name" value="Znf_CCHC_sf"/>
</dbReference>
<evidence type="ECO:0000256" key="10">
    <source>
        <dbReference type="ARBA" id="ARBA00022842"/>
    </source>
</evidence>
<feature type="compositionally biased region" description="Basic and acidic residues" evidence="17">
    <location>
        <begin position="696"/>
        <end position="705"/>
    </location>
</feature>
<keyword evidence="7" id="KW-0255">Endonuclease</keyword>
<dbReference type="InterPro" id="IPR054722">
    <property type="entry name" value="PolX-like_BBD"/>
</dbReference>
<keyword evidence="12" id="KW-0695">RNA-directed DNA polymerase</keyword>
<keyword evidence="3" id="KW-0645">Protease</keyword>
<feature type="region of interest" description="Disordered" evidence="17">
    <location>
        <begin position="115"/>
        <end position="145"/>
    </location>
</feature>
<dbReference type="PROSITE" id="PS50994">
    <property type="entry name" value="INTEGRASE"/>
    <property type="match status" value="1"/>
</dbReference>
<accession>A0A2P4X0B5</accession>
<dbReference type="GO" id="GO:0003887">
    <property type="term" value="F:DNA-directed DNA polymerase activity"/>
    <property type="evidence" value="ECO:0007669"/>
    <property type="project" value="UniProtKB-KW"/>
</dbReference>
<organism evidence="20 21">
    <name type="scientific">Phytophthora palmivora</name>
    <dbReference type="NCBI Taxonomy" id="4796"/>
    <lineage>
        <taxon>Eukaryota</taxon>
        <taxon>Sar</taxon>
        <taxon>Stramenopiles</taxon>
        <taxon>Oomycota</taxon>
        <taxon>Peronosporomycetes</taxon>
        <taxon>Peronosporales</taxon>
        <taxon>Peronosporaceae</taxon>
        <taxon>Phytophthora</taxon>
    </lineage>
</organism>
<keyword evidence="8" id="KW-0378">Hydrolase</keyword>
<dbReference type="OrthoDB" id="93351at2759"/>
<dbReference type="GO" id="GO:0006310">
    <property type="term" value="P:DNA recombination"/>
    <property type="evidence" value="ECO:0007669"/>
    <property type="project" value="UniProtKB-KW"/>
</dbReference>
<keyword evidence="9" id="KW-0067">ATP-binding</keyword>
<dbReference type="GO" id="GO:0015074">
    <property type="term" value="P:DNA integration"/>
    <property type="evidence" value="ECO:0007669"/>
    <property type="project" value="UniProtKB-KW"/>
</dbReference>
<keyword evidence="2" id="KW-1188">Viral release from host cell</keyword>
<gene>
    <name evidence="20" type="ORF">PHPALM_36300</name>
</gene>
<dbReference type="GO" id="GO:0006508">
    <property type="term" value="P:proteolysis"/>
    <property type="evidence" value="ECO:0007669"/>
    <property type="project" value="UniProtKB-KW"/>
</dbReference>
<evidence type="ECO:0000259" key="18">
    <source>
        <dbReference type="PROSITE" id="PS50158"/>
    </source>
</evidence>
<dbReference type="GO" id="GO:0004519">
    <property type="term" value="F:endonuclease activity"/>
    <property type="evidence" value="ECO:0007669"/>
    <property type="project" value="UniProtKB-KW"/>
</dbReference>
<proteinExistence type="predicted"/>
<dbReference type="GO" id="GO:0003676">
    <property type="term" value="F:nucleic acid binding"/>
    <property type="evidence" value="ECO:0007669"/>
    <property type="project" value="InterPro"/>
</dbReference>
<feature type="region of interest" description="Disordered" evidence="17">
    <location>
        <begin position="665"/>
        <end position="705"/>
    </location>
</feature>
<keyword evidence="13" id="KW-0548">Nucleotidyltransferase</keyword>
<evidence type="ECO:0000256" key="15">
    <source>
        <dbReference type="ARBA" id="ARBA00023172"/>
    </source>
</evidence>
<evidence type="ECO:0000313" key="20">
    <source>
        <dbReference type="EMBL" id="POM58984.1"/>
    </source>
</evidence>
<dbReference type="InterPro" id="IPR012337">
    <property type="entry name" value="RNaseH-like_sf"/>
</dbReference>
<dbReference type="SUPFAM" id="SSF57756">
    <property type="entry name" value="Retrovirus zinc finger-like domains"/>
    <property type="match status" value="1"/>
</dbReference>
<dbReference type="InterPro" id="IPR036397">
    <property type="entry name" value="RNaseH_sf"/>
</dbReference>
<evidence type="ECO:0000256" key="3">
    <source>
        <dbReference type="ARBA" id="ARBA00022670"/>
    </source>
</evidence>
<dbReference type="Proteomes" id="UP000237271">
    <property type="component" value="Unassembled WGS sequence"/>
</dbReference>
<keyword evidence="13" id="KW-0808">Transferase</keyword>
<dbReference type="Pfam" id="PF00098">
    <property type="entry name" value="zf-CCHC"/>
    <property type="match status" value="1"/>
</dbReference>
<evidence type="ECO:0000256" key="6">
    <source>
        <dbReference type="ARBA" id="ARBA00022741"/>
    </source>
</evidence>
<keyword evidence="14" id="KW-0917">Virion maturation</keyword>
<evidence type="ECO:0000256" key="1">
    <source>
        <dbReference type="ARBA" id="ARBA00002180"/>
    </source>
</evidence>
<keyword evidence="11" id="KW-0229">DNA integration</keyword>